<feature type="region of interest" description="Disordered" evidence="1">
    <location>
        <begin position="74"/>
        <end position="96"/>
    </location>
</feature>
<organism evidence="2 3">
    <name type="scientific">Colletotrichum plurivorum</name>
    <dbReference type="NCBI Taxonomy" id="2175906"/>
    <lineage>
        <taxon>Eukaryota</taxon>
        <taxon>Fungi</taxon>
        <taxon>Dikarya</taxon>
        <taxon>Ascomycota</taxon>
        <taxon>Pezizomycotina</taxon>
        <taxon>Sordariomycetes</taxon>
        <taxon>Hypocreomycetidae</taxon>
        <taxon>Glomerellales</taxon>
        <taxon>Glomerellaceae</taxon>
        <taxon>Colletotrichum</taxon>
        <taxon>Colletotrichum orchidearum species complex</taxon>
    </lineage>
</organism>
<evidence type="ECO:0000313" key="2">
    <source>
        <dbReference type="EMBL" id="KAF6838535.1"/>
    </source>
</evidence>
<feature type="compositionally biased region" description="Basic and acidic residues" evidence="1">
    <location>
        <begin position="84"/>
        <end position="96"/>
    </location>
</feature>
<feature type="region of interest" description="Disordered" evidence="1">
    <location>
        <begin position="34"/>
        <end position="55"/>
    </location>
</feature>
<name>A0A8H6NMY6_9PEZI</name>
<keyword evidence="3" id="KW-1185">Reference proteome</keyword>
<dbReference type="Proteomes" id="UP000654918">
    <property type="component" value="Unassembled WGS sequence"/>
</dbReference>
<accession>A0A8H6NMY6</accession>
<dbReference type="EMBL" id="WIGO01000018">
    <property type="protein sequence ID" value="KAF6838535.1"/>
    <property type="molecule type" value="Genomic_DNA"/>
</dbReference>
<comment type="caution">
    <text evidence="2">The sequence shown here is derived from an EMBL/GenBank/DDBJ whole genome shotgun (WGS) entry which is preliminary data.</text>
</comment>
<gene>
    <name evidence="2" type="ORF">CPLU01_02336</name>
</gene>
<feature type="compositionally biased region" description="Basic and acidic residues" evidence="1">
    <location>
        <begin position="34"/>
        <end position="50"/>
    </location>
</feature>
<evidence type="ECO:0000256" key="1">
    <source>
        <dbReference type="SAM" id="MobiDB-lite"/>
    </source>
</evidence>
<sequence length="96" mass="10323">MPLQAGAMLAVQDNLSLADAGPTAIFALVGRDEKTERGCQTRPASDRATETDGPARSLRASLLRPACTGGQAWRNQLEVAENGGRTKEEEVEEERK</sequence>
<proteinExistence type="predicted"/>
<evidence type="ECO:0000313" key="3">
    <source>
        <dbReference type="Proteomes" id="UP000654918"/>
    </source>
</evidence>
<dbReference type="AlphaFoldDB" id="A0A8H6NMY6"/>
<protein>
    <submittedName>
        <fullName evidence="2">Uncharacterized protein</fullName>
    </submittedName>
</protein>
<reference evidence="2" key="1">
    <citation type="journal article" date="2020" name="Phytopathology">
        <title>Genome Sequence Resources of Colletotrichum truncatum, C. plurivorum, C. musicola, and C. sojae: Four Species Pathogenic to Soybean (Glycine max).</title>
        <authorList>
            <person name="Rogerio F."/>
            <person name="Boufleur T.R."/>
            <person name="Ciampi-Guillardi M."/>
            <person name="Sukno S.A."/>
            <person name="Thon M.R."/>
            <person name="Massola Junior N.S."/>
            <person name="Baroncelli R."/>
        </authorList>
    </citation>
    <scope>NUCLEOTIDE SEQUENCE</scope>
    <source>
        <strain evidence="2">LFN00145</strain>
    </source>
</reference>